<evidence type="ECO:0000313" key="3">
    <source>
        <dbReference type="Proteomes" id="UP001303160"/>
    </source>
</evidence>
<proteinExistence type="predicted"/>
<reference evidence="2" key="2">
    <citation type="submission" date="2023-05" db="EMBL/GenBank/DDBJ databases">
        <authorList>
            <consortium name="Lawrence Berkeley National Laboratory"/>
            <person name="Steindorff A."/>
            <person name="Hensen N."/>
            <person name="Bonometti L."/>
            <person name="Westerberg I."/>
            <person name="Brannstrom I.O."/>
            <person name="Guillou S."/>
            <person name="Cros-Aarteil S."/>
            <person name="Calhoun S."/>
            <person name="Haridas S."/>
            <person name="Kuo A."/>
            <person name="Mondo S."/>
            <person name="Pangilinan J."/>
            <person name="Riley R."/>
            <person name="Labutti K."/>
            <person name="Andreopoulos B."/>
            <person name="Lipzen A."/>
            <person name="Chen C."/>
            <person name="Yanf M."/>
            <person name="Daum C."/>
            <person name="Ng V."/>
            <person name="Clum A."/>
            <person name="Ohm R."/>
            <person name="Martin F."/>
            <person name="Silar P."/>
            <person name="Natvig D."/>
            <person name="Lalanne C."/>
            <person name="Gautier V."/>
            <person name="Ament-Velasquez S.L."/>
            <person name="Kruys A."/>
            <person name="Hutchinson M.I."/>
            <person name="Powell A.J."/>
            <person name="Barry K."/>
            <person name="Miller A.N."/>
            <person name="Grigoriev I.V."/>
            <person name="Debuchy R."/>
            <person name="Gladieux P."/>
            <person name="Thoren M.H."/>
            <person name="Johannesson H."/>
        </authorList>
    </citation>
    <scope>NUCLEOTIDE SEQUENCE</scope>
    <source>
        <strain evidence="2">CBS 315.58</strain>
    </source>
</reference>
<keyword evidence="3" id="KW-1185">Reference proteome</keyword>
<evidence type="ECO:0000256" key="1">
    <source>
        <dbReference type="SAM" id="Phobius"/>
    </source>
</evidence>
<dbReference type="Proteomes" id="UP001303160">
    <property type="component" value="Unassembled WGS sequence"/>
</dbReference>
<dbReference type="AlphaFoldDB" id="A0AAN6XNA2"/>
<dbReference type="EMBL" id="MU863887">
    <property type="protein sequence ID" value="KAK4203779.1"/>
    <property type="molecule type" value="Genomic_DNA"/>
</dbReference>
<keyword evidence="1" id="KW-0812">Transmembrane</keyword>
<protein>
    <submittedName>
        <fullName evidence="2">Uncharacterized protein</fullName>
    </submittedName>
</protein>
<evidence type="ECO:0000313" key="2">
    <source>
        <dbReference type="EMBL" id="KAK4203779.1"/>
    </source>
</evidence>
<accession>A0AAN6XNA2</accession>
<organism evidence="2 3">
    <name type="scientific">Triangularia verruculosa</name>
    <dbReference type="NCBI Taxonomy" id="2587418"/>
    <lineage>
        <taxon>Eukaryota</taxon>
        <taxon>Fungi</taxon>
        <taxon>Dikarya</taxon>
        <taxon>Ascomycota</taxon>
        <taxon>Pezizomycotina</taxon>
        <taxon>Sordariomycetes</taxon>
        <taxon>Sordariomycetidae</taxon>
        <taxon>Sordariales</taxon>
        <taxon>Podosporaceae</taxon>
        <taxon>Triangularia</taxon>
    </lineage>
</organism>
<reference evidence="2" key="1">
    <citation type="journal article" date="2023" name="Mol. Phylogenet. Evol.">
        <title>Genome-scale phylogeny and comparative genomics of the fungal order Sordariales.</title>
        <authorList>
            <person name="Hensen N."/>
            <person name="Bonometti L."/>
            <person name="Westerberg I."/>
            <person name="Brannstrom I.O."/>
            <person name="Guillou S."/>
            <person name="Cros-Aarteil S."/>
            <person name="Calhoun S."/>
            <person name="Haridas S."/>
            <person name="Kuo A."/>
            <person name="Mondo S."/>
            <person name="Pangilinan J."/>
            <person name="Riley R."/>
            <person name="LaButti K."/>
            <person name="Andreopoulos B."/>
            <person name="Lipzen A."/>
            <person name="Chen C."/>
            <person name="Yan M."/>
            <person name="Daum C."/>
            <person name="Ng V."/>
            <person name="Clum A."/>
            <person name="Steindorff A."/>
            <person name="Ohm R.A."/>
            <person name="Martin F."/>
            <person name="Silar P."/>
            <person name="Natvig D.O."/>
            <person name="Lalanne C."/>
            <person name="Gautier V."/>
            <person name="Ament-Velasquez S.L."/>
            <person name="Kruys A."/>
            <person name="Hutchinson M.I."/>
            <person name="Powell A.J."/>
            <person name="Barry K."/>
            <person name="Miller A.N."/>
            <person name="Grigoriev I.V."/>
            <person name="Debuchy R."/>
            <person name="Gladieux P."/>
            <person name="Hiltunen Thoren M."/>
            <person name="Johannesson H."/>
        </authorList>
    </citation>
    <scope>NUCLEOTIDE SEQUENCE</scope>
    <source>
        <strain evidence="2">CBS 315.58</strain>
    </source>
</reference>
<keyword evidence="1" id="KW-0472">Membrane</keyword>
<comment type="caution">
    <text evidence="2">The sequence shown here is derived from an EMBL/GenBank/DDBJ whole genome shotgun (WGS) entry which is preliminary data.</text>
</comment>
<name>A0AAN6XNA2_9PEZI</name>
<feature type="transmembrane region" description="Helical" evidence="1">
    <location>
        <begin position="28"/>
        <end position="49"/>
    </location>
</feature>
<sequence length="135" mass="14670">MAPTSFENPPPVEGDAKIPGCLDEWTGFMLTLFAIPCILMIIAVVCVAWRQKQGRTTPLVISMDDEATEVANVRTPLLAVTPPTQGKNMLTIPETYTPYSISPALSGRTEIASPVEEGQQHKLKDIPEFSISKAT</sequence>
<keyword evidence="1" id="KW-1133">Transmembrane helix</keyword>
<gene>
    <name evidence="2" type="ORF">QBC40DRAFT_17657</name>
</gene>